<accession>A0ABY9IBC3</accession>
<dbReference type="EMBL" id="CP120992">
    <property type="protein sequence ID" value="WLQ43467.1"/>
    <property type="molecule type" value="Genomic_DNA"/>
</dbReference>
<organism evidence="1 2">
    <name type="scientific">Streptomyces laculatispora</name>
    <dbReference type="NCBI Taxonomy" id="887464"/>
    <lineage>
        <taxon>Bacteria</taxon>
        <taxon>Bacillati</taxon>
        <taxon>Actinomycetota</taxon>
        <taxon>Actinomycetes</taxon>
        <taxon>Kitasatosporales</taxon>
        <taxon>Streptomycetaceae</taxon>
        <taxon>Streptomyces</taxon>
    </lineage>
</organism>
<dbReference type="Proteomes" id="UP001229952">
    <property type="component" value="Chromosome"/>
</dbReference>
<keyword evidence="2" id="KW-1185">Reference proteome</keyword>
<proteinExistence type="predicted"/>
<evidence type="ECO:0000313" key="2">
    <source>
        <dbReference type="Proteomes" id="UP001229952"/>
    </source>
</evidence>
<protein>
    <submittedName>
        <fullName evidence="1">Uncharacterized protein</fullName>
    </submittedName>
</protein>
<dbReference type="RefSeq" id="WP_306090990.1">
    <property type="nucleotide sequence ID" value="NZ_CP120992.1"/>
</dbReference>
<sequence length="102" mass="11013">MTLLRRTGSGFRIDRENPRCPTALGYMRDAGVWSRIESCPDTAWERLSGAVPGIRTAGTVHVVLVLGEPGHAGFHDAVAPGLTRPCAEERTAEGRHPPRRAG</sequence>
<reference evidence="1 2" key="1">
    <citation type="submission" date="2023-03" db="EMBL/GenBank/DDBJ databases">
        <title>Isolation and description of six Streptomyces strains from soil environments, able to metabolize different microbial glucans.</title>
        <authorList>
            <person name="Widen T."/>
            <person name="Larsbrink J."/>
        </authorList>
    </citation>
    <scope>NUCLEOTIDE SEQUENCE [LARGE SCALE GENOMIC DNA]</scope>
    <source>
        <strain evidence="1 2">Mut2</strain>
    </source>
</reference>
<gene>
    <name evidence="1" type="ORF">P8A22_28245</name>
</gene>
<name>A0ABY9IBC3_9ACTN</name>
<evidence type="ECO:0000313" key="1">
    <source>
        <dbReference type="EMBL" id="WLQ43467.1"/>
    </source>
</evidence>